<feature type="binding site" evidence="4">
    <location>
        <position position="7"/>
    </location>
    <ligand>
        <name>a divalent metal cation</name>
        <dbReference type="ChEBI" id="CHEBI:60240"/>
        <label>1</label>
    </ligand>
</feature>
<reference evidence="5 6" key="1">
    <citation type="journal article" date="2015" name="Int. J. Syst. Evol. Microbiol.">
        <title>Flavisolibacter ginsenosidimutans sp. nov., with ginsenoside-converting activity isolated from soil used for cultivating ginseng.</title>
        <authorList>
            <person name="Zhao Y."/>
            <person name="Liu Q."/>
            <person name="Kang M.S."/>
            <person name="Jin F."/>
            <person name="Yu H."/>
            <person name="Im W.T."/>
        </authorList>
    </citation>
    <scope>NUCLEOTIDE SEQUENCE [LARGE SCALE GENOMIC DNA]</scope>
    <source>
        <strain evidence="5 6">Gsoil 636</strain>
    </source>
</reference>
<dbReference type="PROSITE" id="PS01137">
    <property type="entry name" value="TATD_1"/>
    <property type="match status" value="1"/>
</dbReference>
<dbReference type="AlphaFoldDB" id="A0A5B8UFD1"/>
<dbReference type="SUPFAM" id="SSF51556">
    <property type="entry name" value="Metallo-dependent hydrolases"/>
    <property type="match status" value="1"/>
</dbReference>
<dbReference type="PANTHER" id="PTHR46317:SF1">
    <property type="entry name" value="HYDROLASE, TATD FAMILY"/>
    <property type="match status" value="1"/>
</dbReference>
<dbReference type="InterPro" id="IPR049677">
    <property type="entry name" value="QatD"/>
</dbReference>
<organism evidence="5 6">
    <name type="scientific">Flavisolibacter ginsenosidimutans</name>
    <dbReference type="NCBI Taxonomy" id="661481"/>
    <lineage>
        <taxon>Bacteria</taxon>
        <taxon>Pseudomonadati</taxon>
        <taxon>Bacteroidota</taxon>
        <taxon>Chitinophagia</taxon>
        <taxon>Chitinophagales</taxon>
        <taxon>Chitinophagaceae</taxon>
        <taxon>Flavisolibacter</taxon>
    </lineage>
</organism>
<dbReference type="NCBIfam" id="NF041926">
    <property type="entry name" value="QatD"/>
    <property type="match status" value="1"/>
</dbReference>
<keyword evidence="6" id="KW-1185">Reference proteome</keyword>
<comment type="similarity">
    <text evidence="1">Belongs to the metallo-dependent hydrolases superfamily. TatD-type hydrolase family.</text>
</comment>
<dbReference type="InterPro" id="IPR001130">
    <property type="entry name" value="TatD-like"/>
</dbReference>
<accession>A0A5B8UFD1</accession>
<feature type="binding site" evidence="4">
    <location>
        <position position="84"/>
    </location>
    <ligand>
        <name>a divalent metal cation</name>
        <dbReference type="ChEBI" id="CHEBI:60240"/>
        <label>1</label>
    </ligand>
</feature>
<dbReference type="KEGG" id="fgg:FSB75_04920"/>
<dbReference type="PANTHER" id="PTHR46317">
    <property type="entry name" value="HYDROLASE OF PHP SUPERFAMILY-RELATED PROTEIN"/>
    <property type="match status" value="1"/>
</dbReference>
<dbReference type="EMBL" id="CP042433">
    <property type="protein sequence ID" value="QEC55274.1"/>
    <property type="molecule type" value="Genomic_DNA"/>
</dbReference>
<keyword evidence="3" id="KW-0378">Hydrolase</keyword>
<feature type="binding site" evidence="4">
    <location>
        <position position="192"/>
    </location>
    <ligand>
        <name>a divalent metal cation</name>
        <dbReference type="ChEBI" id="CHEBI:60240"/>
        <label>1</label>
    </ligand>
</feature>
<dbReference type="GO" id="GO:0016788">
    <property type="term" value="F:hydrolase activity, acting on ester bonds"/>
    <property type="evidence" value="ECO:0007669"/>
    <property type="project" value="InterPro"/>
</dbReference>
<evidence type="ECO:0000256" key="3">
    <source>
        <dbReference type="ARBA" id="ARBA00022801"/>
    </source>
</evidence>
<gene>
    <name evidence="5" type="ORF">FSB75_04920</name>
</gene>
<dbReference type="Pfam" id="PF01026">
    <property type="entry name" value="TatD_DNase"/>
    <property type="match status" value="1"/>
</dbReference>
<evidence type="ECO:0000313" key="6">
    <source>
        <dbReference type="Proteomes" id="UP000321204"/>
    </source>
</evidence>
<feature type="binding site" evidence="4">
    <location>
        <position position="144"/>
    </location>
    <ligand>
        <name>a divalent metal cation</name>
        <dbReference type="ChEBI" id="CHEBI:60240"/>
        <label>2</label>
    </ligand>
</feature>
<dbReference type="InterPro" id="IPR032466">
    <property type="entry name" value="Metal_Hydrolase"/>
</dbReference>
<dbReference type="RefSeq" id="WP_146783645.1">
    <property type="nucleotide sequence ID" value="NZ_BAABIO010000006.1"/>
</dbReference>
<dbReference type="InterPro" id="IPR018228">
    <property type="entry name" value="DNase_TatD-rel_CS"/>
</dbReference>
<keyword evidence="2 4" id="KW-0479">Metal-binding</keyword>
<feature type="binding site" evidence="4">
    <location>
        <position position="5"/>
    </location>
    <ligand>
        <name>a divalent metal cation</name>
        <dbReference type="ChEBI" id="CHEBI:60240"/>
        <label>1</label>
    </ligand>
</feature>
<proteinExistence type="inferred from homology"/>
<dbReference type="GO" id="GO:0046872">
    <property type="term" value="F:metal ion binding"/>
    <property type="evidence" value="ECO:0007669"/>
    <property type="project" value="UniProtKB-KW"/>
</dbReference>
<evidence type="ECO:0000313" key="5">
    <source>
        <dbReference type="EMBL" id="QEC55274.1"/>
    </source>
</evidence>
<evidence type="ECO:0000256" key="1">
    <source>
        <dbReference type="ARBA" id="ARBA00009275"/>
    </source>
</evidence>
<sequence>MVDAHCHLDLYPNPVTIAEECEKLGIYTLSMTNLPSHFKMGFPHLSRFKKVRMALGMHPLYADRHKNELSLFAECVAQTSYIGEVGLDFSKEGIASKARQISTFEFVLNELSGKNKILSLHSRGAEETVLEYLIEYNIKNAIFHWYSGSIKLIKDIVKAGFLFSINSAMIKTKVGQEVIKEIPLTHILTESDGPFIYYQNRSIKPSDLHHVEKSIAMLHGIANTEMSTIIRENFRKQINLLQA</sequence>
<dbReference type="Proteomes" id="UP000321204">
    <property type="component" value="Chromosome"/>
</dbReference>
<dbReference type="Gene3D" id="3.20.20.140">
    <property type="entry name" value="Metal-dependent hydrolases"/>
    <property type="match status" value="1"/>
</dbReference>
<feature type="binding site" evidence="4">
    <location>
        <position position="121"/>
    </location>
    <ligand>
        <name>a divalent metal cation</name>
        <dbReference type="ChEBI" id="CHEBI:60240"/>
        <label>2</label>
    </ligand>
</feature>
<dbReference type="CDD" id="cd01310">
    <property type="entry name" value="TatD_DNAse"/>
    <property type="match status" value="1"/>
</dbReference>
<name>A0A5B8UFD1_9BACT</name>
<dbReference type="OrthoDB" id="9810005at2"/>
<dbReference type="PIRSF" id="PIRSF005902">
    <property type="entry name" value="DNase_TatD"/>
    <property type="match status" value="1"/>
</dbReference>
<evidence type="ECO:0000256" key="2">
    <source>
        <dbReference type="ARBA" id="ARBA00022723"/>
    </source>
</evidence>
<evidence type="ECO:0000256" key="4">
    <source>
        <dbReference type="PIRSR" id="PIRSR005902-1"/>
    </source>
</evidence>
<protein>
    <submittedName>
        <fullName evidence="5">TatD family deoxyribonuclease</fullName>
    </submittedName>
</protein>